<evidence type="ECO:0000256" key="4">
    <source>
        <dbReference type="ARBA" id="ARBA00022430"/>
    </source>
</evidence>
<evidence type="ECO:0000256" key="7">
    <source>
        <dbReference type="ARBA" id="ARBA00023211"/>
    </source>
</evidence>
<comment type="pathway">
    <text evidence="1">Amino-acid biosynthesis; L-leucine biosynthesis; L-leucine from 3-methyl-2-oxobutanoate: step 1/4.</text>
</comment>
<dbReference type="GO" id="GO:0009098">
    <property type="term" value="P:L-leucine biosynthetic process"/>
    <property type="evidence" value="ECO:0007669"/>
    <property type="project" value="UniProtKB-KW"/>
</dbReference>
<keyword evidence="6 9" id="KW-0808">Transferase</keyword>
<dbReference type="Gene3D" id="3.20.20.70">
    <property type="entry name" value="Aldolase class I"/>
    <property type="match status" value="1"/>
</dbReference>
<dbReference type="InterPro" id="IPR054691">
    <property type="entry name" value="LeuA/HCS_post-cat"/>
</dbReference>
<dbReference type="SUPFAM" id="SSF51569">
    <property type="entry name" value="Aldolase"/>
    <property type="match status" value="1"/>
</dbReference>
<keyword evidence="8" id="KW-0100">Branched-chain amino acid biosynthesis</keyword>
<dbReference type="RefSeq" id="WP_069979373.1">
    <property type="nucleotide sequence ID" value="NZ_CP017316.1"/>
</dbReference>
<keyword evidence="4" id="KW-0432">Leucine biosynthesis</keyword>
<dbReference type="PROSITE" id="PS50991">
    <property type="entry name" value="PYR_CT"/>
    <property type="match status" value="1"/>
</dbReference>
<dbReference type="InterPro" id="IPR002034">
    <property type="entry name" value="AIPM/Hcit_synth_CS"/>
</dbReference>
<dbReference type="EC" id="2.3.3.13" evidence="3"/>
<dbReference type="Proteomes" id="UP000095349">
    <property type="component" value="Chromosome"/>
</dbReference>
<evidence type="ECO:0000256" key="3">
    <source>
        <dbReference type="ARBA" id="ARBA00012973"/>
    </source>
</evidence>
<dbReference type="Pfam" id="PF22617">
    <property type="entry name" value="HCS_D2"/>
    <property type="match status" value="1"/>
</dbReference>
<dbReference type="PROSITE" id="PS00815">
    <property type="entry name" value="AIPM_HOMOCIT_SYNTH_1"/>
    <property type="match status" value="1"/>
</dbReference>
<evidence type="ECO:0000259" key="11">
    <source>
        <dbReference type="PROSITE" id="PS50991"/>
    </source>
</evidence>
<dbReference type="PROSITE" id="PS00816">
    <property type="entry name" value="AIPM_HOMOCIT_SYNTH_2"/>
    <property type="match status" value="1"/>
</dbReference>
<feature type="domain" description="Pyruvate carboxyltransferase" evidence="11">
    <location>
        <begin position="13"/>
        <end position="273"/>
    </location>
</feature>
<dbReference type="PATRIC" id="fig|285473.5.peg.5817"/>
<sequence length="391" mass="42273">MTVRPEDRPTRRVSVVDTTLRDGEQAPGNAMEPDEKVEMAQRIEALGVDVVEAAFPASSPRDFEATRLIAQTLKRARLATFSRTTRQDVEVAVEAGGTGNHEVQLVATGSEIHLEHKRGITREQAVREVTDTVGFARALGVRHVSVGIEDASRGSDDLVRALCDGALDAGADCVILADTTGCATPEEFGALVAKVRAWAPRPVRLSTHCHNDFGLSLANAVAGLVAGADEVQVTLGGIGERGGNTPLEELAALLAYKGGRYGLHTDIDTAGMYEAYTALRRVIRLEEPRNKPIFGRYAFGTTAGIHQQGILSNPATYEYVEPARFGRERALLIGRHSGRTILRHLLDQLGVGTTDEQFTELYHRYITGREGSDSEDLAVVRDRLARELAGG</sequence>
<feature type="compositionally biased region" description="Basic and acidic residues" evidence="10">
    <location>
        <begin position="1"/>
        <end position="10"/>
    </location>
</feature>
<reference evidence="12 13" key="1">
    <citation type="submission" date="2016-09" db="EMBL/GenBank/DDBJ databases">
        <title>Streptomyces rubrolavendulae MJM4426 Genome sequencing and assembly.</title>
        <authorList>
            <person name="Kim J.-G."/>
        </authorList>
    </citation>
    <scope>NUCLEOTIDE SEQUENCE [LARGE SCALE GENOMIC DNA]</scope>
    <source>
        <strain evidence="12 13">MJM4426</strain>
    </source>
</reference>
<dbReference type="OrthoDB" id="9803573at2"/>
<gene>
    <name evidence="12" type="primary">leuA_3</name>
    <name evidence="12" type="ORF">A4G23_05517</name>
</gene>
<dbReference type="KEGG" id="srn:A4G23_05517"/>
<evidence type="ECO:0000313" key="13">
    <source>
        <dbReference type="Proteomes" id="UP000095349"/>
    </source>
</evidence>
<keyword evidence="12" id="KW-0012">Acyltransferase</keyword>
<keyword evidence="5" id="KW-0028">Amino-acid biosynthesis</keyword>
<proteinExistence type="inferred from homology"/>
<evidence type="ECO:0000256" key="6">
    <source>
        <dbReference type="ARBA" id="ARBA00022679"/>
    </source>
</evidence>
<accession>A0A1D8GAY1</accession>
<dbReference type="GO" id="GO:0003852">
    <property type="term" value="F:2-isopropylmalate synthase activity"/>
    <property type="evidence" value="ECO:0007669"/>
    <property type="project" value="UniProtKB-EC"/>
</dbReference>
<dbReference type="Gene3D" id="1.10.238.260">
    <property type="match status" value="1"/>
</dbReference>
<keyword evidence="7" id="KW-0464">Manganese</keyword>
<organism evidence="12 13">
    <name type="scientific">Streptomyces rubrolavendulae</name>
    <dbReference type="NCBI Taxonomy" id="285473"/>
    <lineage>
        <taxon>Bacteria</taxon>
        <taxon>Bacillati</taxon>
        <taxon>Actinomycetota</taxon>
        <taxon>Actinomycetes</taxon>
        <taxon>Kitasatosporales</taxon>
        <taxon>Streptomycetaceae</taxon>
        <taxon>Streptomyces</taxon>
    </lineage>
</organism>
<evidence type="ECO:0000256" key="5">
    <source>
        <dbReference type="ARBA" id="ARBA00022605"/>
    </source>
</evidence>
<name>A0A1D8GAY1_9ACTN</name>
<dbReference type="Pfam" id="PF00682">
    <property type="entry name" value="HMGL-like"/>
    <property type="match status" value="1"/>
</dbReference>
<dbReference type="AlphaFoldDB" id="A0A1D8GAY1"/>
<evidence type="ECO:0000256" key="9">
    <source>
        <dbReference type="RuleBase" id="RU003523"/>
    </source>
</evidence>
<dbReference type="InterPro" id="IPR000891">
    <property type="entry name" value="PYR_CT"/>
</dbReference>
<evidence type="ECO:0000313" key="12">
    <source>
        <dbReference type="EMBL" id="AOT62617.1"/>
    </source>
</evidence>
<dbReference type="InterPro" id="IPR050073">
    <property type="entry name" value="2-IPM_HCS-like"/>
</dbReference>
<dbReference type="InterPro" id="IPR013785">
    <property type="entry name" value="Aldolase_TIM"/>
</dbReference>
<evidence type="ECO:0000256" key="8">
    <source>
        <dbReference type="ARBA" id="ARBA00023304"/>
    </source>
</evidence>
<evidence type="ECO:0000256" key="2">
    <source>
        <dbReference type="ARBA" id="ARBA00009396"/>
    </source>
</evidence>
<dbReference type="STRING" id="285473.A4G23_05517"/>
<evidence type="ECO:0000256" key="10">
    <source>
        <dbReference type="SAM" id="MobiDB-lite"/>
    </source>
</evidence>
<keyword evidence="13" id="KW-1185">Reference proteome</keyword>
<protein>
    <recommendedName>
        <fullName evidence="3">2-isopropylmalate synthase</fullName>
        <ecNumber evidence="3">2.3.3.13</ecNumber>
    </recommendedName>
</protein>
<dbReference type="PANTHER" id="PTHR10277">
    <property type="entry name" value="HOMOCITRATE SYNTHASE-RELATED"/>
    <property type="match status" value="1"/>
</dbReference>
<dbReference type="EMBL" id="CP017316">
    <property type="protein sequence ID" value="AOT62617.1"/>
    <property type="molecule type" value="Genomic_DNA"/>
</dbReference>
<evidence type="ECO:0000256" key="1">
    <source>
        <dbReference type="ARBA" id="ARBA00004689"/>
    </source>
</evidence>
<comment type="similarity">
    <text evidence="2">Belongs to the alpha-IPM synthase/homocitrate synthase family. LeuA type 1 subfamily.</text>
</comment>
<dbReference type="PANTHER" id="PTHR10277:SF9">
    <property type="entry name" value="2-ISOPROPYLMALATE SYNTHASE 1, CHLOROPLASTIC-RELATED"/>
    <property type="match status" value="1"/>
</dbReference>
<feature type="region of interest" description="Disordered" evidence="10">
    <location>
        <begin position="1"/>
        <end position="33"/>
    </location>
</feature>